<evidence type="ECO:0000256" key="4">
    <source>
        <dbReference type="SAM" id="Phobius"/>
    </source>
</evidence>
<dbReference type="CDD" id="cd00063">
    <property type="entry name" value="FN3"/>
    <property type="match status" value="1"/>
</dbReference>
<dbReference type="InterPro" id="IPR036179">
    <property type="entry name" value="Ig-like_dom_sf"/>
</dbReference>
<keyword evidence="5" id="KW-0732">Signal</keyword>
<accession>A0A8W8JCI1</accession>
<feature type="transmembrane region" description="Helical" evidence="4">
    <location>
        <begin position="437"/>
        <end position="462"/>
    </location>
</feature>
<evidence type="ECO:0000313" key="9">
    <source>
        <dbReference type="Proteomes" id="UP000005408"/>
    </source>
</evidence>
<keyword evidence="3" id="KW-1015">Disulfide bond</keyword>
<evidence type="ECO:0000313" key="8">
    <source>
        <dbReference type="EnsemblMetazoa" id="G18505.1:cds"/>
    </source>
</evidence>
<dbReference type="SUPFAM" id="SSF49265">
    <property type="entry name" value="Fibronectin type III"/>
    <property type="match status" value="1"/>
</dbReference>
<dbReference type="PROSITE" id="PS50835">
    <property type="entry name" value="IG_LIKE"/>
    <property type="match status" value="2"/>
</dbReference>
<evidence type="ECO:0000259" key="6">
    <source>
        <dbReference type="PROSITE" id="PS50835"/>
    </source>
</evidence>
<evidence type="ECO:0000259" key="7">
    <source>
        <dbReference type="PROSITE" id="PS50853"/>
    </source>
</evidence>
<dbReference type="InterPro" id="IPR003599">
    <property type="entry name" value="Ig_sub"/>
</dbReference>
<dbReference type="EnsemblMetazoa" id="G18505.1">
    <property type="protein sequence ID" value="G18505.1:cds"/>
    <property type="gene ID" value="G18505"/>
</dbReference>
<reference evidence="8" key="1">
    <citation type="submission" date="2022-08" db="UniProtKB">
        <authorList>
            <consortium name="EnsemblMetazoa"/>
        </authorList>
    </citation>
    <scope>IDENTIFICATION</scope>
    <source>
        <strain evidence="8">05x7-T-G4-1.051#20</strain>
    </source>
</reference>
<dbReference type="Gene3D" id="2.60.40.10">
    <property type="entry name" value="Immunoglobulins"/>
    <property type="match status" value="3"/>
</dbReference>
<dbReference type="PANTHER" id="PTHR46013">
    <property type="entry name" value="VASCULAR CELL ADHESION MOLECULE 1"/>
    <property type="match status" value="1"/>
</dbReference>
<feature type="domain" description="Fibronectin type-III" evidence="7">
    <location>
        <begin position="322"/>
        <end position="425"/>
    </location>
</feature>
<feature type="chain" id="PRO_5036494150" evidence="5">
    <location>
        <begin position="18"/>
        <end position="523"/>
    </location>
</feature>
<dbReference type="SUPFAM" id="SSF48726">
    <property type="entry name" value="Immunoglobulin"/>
    <property type="match status" value="2"/>
</dbReference>
<dbReference type="OrthoDB" id="6215848at2759"/>
<dbReference type="SMART" id="SM00060">
    <property type="entry name" value="FN3"/>
    <property type="match status" value="1"/>
</dbReference>
<dbReference type="Pfam" id="PF08205">
    <property type="entry name" value="C2-set_2"/>
    <property type="match status" value="1"/>
</dbReference>
<dbReference type="InterPro" id="IPR013783">
    <property type="entry name" value="Ig-like_fold"/>
</dbReference>
<evidence type="ECO:0000256" key="5">
    <source>
        <dbReference type="SAM" id="SignalP"/>
    </source>
</evidence>
<dbReference type="InterPro" id="IPR007110">
    <property type="entry name" value="Ig-like_dom"/>
</dbReference>
<dbReference type="Pfam" id="PF13895">
    <property type="entry name" value="Ig_2"/>
    <property type="match status" value="1"/>
</dbReference>
<feature type="signal peptide" evidence="5">
    <location>
        <begin position="1"/>
        <end position="17"/>
    </location>
</feature>
<name>A0A8W8JCI1_MAGGI</name>
<organism evidence="8 9">
    <name type="scientific">Magallana gigas</name>
    <name type="common">Pacific oyster</name>
    <name type="synonym">Crassostrea gigas</name>
    <dbReference type="NCBI Taxonomy" id="29159"/>
    <lineage>
        <taxon>Eukaryota</taxon>
        <taxon>Metazoa</taxon>
        <taxon>Spiralia</taxon>
        <taxon>Lophotrochozoa</taxon>
        <taxon>Mollusca</taxon>
        <taxon>Bivalvia</taxon>
        <taxon>Autobranchia</taxon>
        <taxon>Pteriomorphia</taxon>
        <taxon>Ostreida</taxon>
        <taxon>Ostreoidea</taxon>
        <taxon>Ostreidae</taxon>
        <taxon>Magallana</taxon>
    </lineage>
</organism>
<dbReference type="AlphaFoldDB" id="A0A8W8JCI1"/>
<keyword evidence="4" id="KW-0812">Transmembrane</keyword>
<dbReference type="InterPro" id="IPR003961">
    <property type="entry name" value="FN3_dom"/>
</dbReference>
<dbReference type="InterPro" id="IPR013162">
    <property type="entry name" value="CD80_C2-set"/>
</dbReference>
<feature type="domain" description="Ig-like" evidence="6">
    <location>
        <begin position="127"/>
        <end position="228"/>
    </location>
</feature>
<evidence type="ECO:0000256" key="1">
    <source>
        <dbReference type="ARBA" id="ARBA00004167"/>
    </source>
</evidence>
<dbReference type="Proteomes" id="UP000005408">
    <property type="component" value="Unassembled WGS sequence"/>
</dbReference>
<dbReference type="InterPro" id="IPR036116">
    <property type="entry name" value="FN3_sf"/>
</dbReference>
<evidence type="ECO:0000256" key="2">
    <source>
        <dbReference type="ARBA" id="ARBA00023136"/>
    </source>
</evidence>
<protein>
    <submittedName>
        <fullName evidence="8">Uncharacterized protein</fullName>
    </submittedName>
</protein>
<proteinExistence type="predicted"/>
<comment type="subcellular location">
    <subcellularLocation>
        <location evidence="1">Membrane</location>
        <topology evidence="1">Single-pass membrane protein</topology>
    </subcellularLocation>
</comment>
<dbReference type="PANTHER" id="PTHR46013:SF7">
    <property type="entry name" value="IG-LIKE DOMAIN-CONTAINING PROTEIN"/>
    <property type="match status" value="1"/>
</dbReference>
<keyword evidence="2 4" id="KW-0472">Membrane</keyword>
<keyword evidence="4" id="KW-1133">Transmembrane helix</keyword>
<dbReference type="PROSITE" id="PS50853">
    <property type="entry name" value="FN3"/>
    <property type="match status" value="1"/>
</dbReference>
<feature type="domain" description="Ig-like" evidence="6">
    <location>
        <begin position="233"/>
        <end position="318"/>
    </location>
</feature>
<evidence type="ECO:0000256" key="3">
    <source>
        <dbReference type="ARBA" id="ARBA00023157"/>
    </source>
</evidence>
<keyword evidence="9" id="KW-1185">Reference proteome</keyword>
<sequence>MLKYSCVLLFSLFLICGSELLLKPETPAFVKKGQTLELTCQSNDPGGLYVFYTIDVEGRRILLGVGGGSFKSCLSHTNETGFQCNFEEIWTLKLTLLNPIHNQTIECSIAYNRTTMNINTTIFVQVPVSTLTLSTPQTTTTVRASRSINITCITNDPVRPAAIITWYKENFEIFTQITTSIQHDANDLYRTVSVLQYTGVPEDNGQEVYCSASNIKGEHVESNRFTLNVTYIAEVQILPMNSLNVVAGTKQIWLYCHVSNANPEIVIYRWTKSNLLVLTVVSSAQMFVIESAVKEDTGNYTCTAYNSAGNSSGTVDIYVQSRPVKPTITLVDCDVTSATISWTVSTSLNFRYTPAFQQETLQLSKENDGFLNCSYEKIETNLSSVYIYRAPDLNPSTQYKFRILASNVHGSSVSDSRACFTTGKPFASESKDCYKGFIIGGSLGGAFFLMILSGGSAFFIYLKINRKKQQRAEQNDHYVHHICSTNEHPYQDISDQNKGAVKVTERAEYMELEDKIYTNDDGQ</sequence>
<dbReference type="SMART" id="SM00409">
    <property type="entry name" value="IG"/>
    <property type="match status" value="3"/>
</dbReference>
<dbReference type="GO" id="GO:0016020">
    <property type="term" value="C:membrane"/>
    <property type="evidence" value="ECO:0007669"/>
    <property type="project" value="UniProtKB-SubCell"/>
</dbReference>